<evidence type="ECO:0000313" key="10">
    <source>
        <dbReference type="EMBL" id="KHJ33398.1"/>
    </source>
</evidence>
<evidence type="ECO:0000256" key="8">
    <source>
        <dbReference type="SAM" id="Coils"/>
    </source>
</evidence>
<evidence type="ECO:0000256" key="6">
    <source>
        <dbReference type="ARBA" id="ARBA00023328"/>
    </source>
</evidence>
<dbReference type="AlphaFoldDB" id="A0A0B1P548"/>
<dbReference type="Proteomes" id="UP000030854">
    <property type="component" value="Unassembled WGS sequence"/>
</dbReference>
<evidence type="ECO:0000256" key="5">
    <source>
        <dbReference type="ARBA" id="ARBA00023242"/>
    </source>
</evidence>
<keyword evidence="8" id="KW-0175">Coiled coil</keyword>
<comment type="similarity">
    <text evidence="7">Belongs to the CENP-H/MCM16 family.</text>
</comment>
<proteinExistence type="inferred from homology"/>
<gene>
    <name evidence="10" type="ORF">EV44_g1701</name>
</gene>
<dbReference type="HOGENOM" id="CLU_078299_0_0_1"/>
<dbReference type="Pfam" id="PF05837">
    <property type="entry name" value="CENP-H"/>
    <property type="match status" value="1"/>
</dbReference>
<dbReference type="EMBL" id="JNVN01001458">
    <property type="protein sequence ID" value="KHJ33398.1"/>
    <property type="molecule type" value="Genomic_DNA"/>
</dbReference>
<reference evidence="10 11" key="1">
    <citation type="journal article" date="2014" name="BMC Genomics">
        <title>Adaptive genomic structural variation in the grape powdery mildew pathogen, Erysiphe necator.</title>
        <authorList>
            <person name="Jones L."/>
            <person name="Riaz S."/>
            <person name="Morales-Cruz A."/>
            <person name="Amrine K.C."/>
            <person name="McGuire B."/>
            <person name="Gubler W.D."/>
            <person name="Walker M.A."/>
            <person name="Cantu D."/>
        </authorList>
    </citation>
    <scope>NUCLEOTIDE SEQUENCE [LARGE SCALE GENOMIC DNA]</scope>
    <source>
        <strain evidence="11">c</strain>
    </source>
</reference>
<feature type="domain" description="Centromere protein H C-terminal" evidence="9">
    <location>
        <begin position="18"/>
        <end position="219"/>
    </location>
</feature>
<dbReference type="OMA" id="WRVMKGV"/>
<dbReference type="PANTHER" id="PTHR48122:SF1">
    <property type="entry name" value="CENTROMERE PROTEIN H"/>
    <property type="match status" value="1"/>
</dbReference>
<protein>
    <recommendedName>
        <fullName evidence="9">Centromere protein H C-terminal domain-containing protein</fullName>
    </recommendedName>
</protein>
<evidence type="ECO:0000256" key="1">
    <source>
        <dbReference type="ARBA" id="ARBA00004123"/>
    </source>
</evidence>
<feature type="coiled-coil region" evidence="8">
    <location>
        <begin position="116"/>
        <end position="143"/>
    </location>
</feature>
<evidence type="ECO:0000256" key="4">
    <source>
        <dbReference type="ARBA" id="ARBA00022838"/>
    </source>
</evidence>
<comment type="caution">
    <text evidence="10">The sequence shown here is derived from an EMBL/GenBank/DDBJ whole genome shotgun (WGS) entry which is preliminary data.</text>
</comment>
<sequence length="221" mass="25060">MKLNDSEENPILTQEENQILESYNQLLELHQEVALEKAKSKLKRDEPVHVSELDISEAQDALLKARALFQVRSNVTESVIITNPVLKAVHADVGTSIYQQDLIRLLEKRDELSFSLSQLSRKFSNLQDELLKLEVENIRLTSENSKLTTSMLDFLEASSSKDKNNDSSQSLQELDEISSAVKFARRRWKIVKGIVSGLIVGSGIDWSRDPKLLDIVLEKDN</sequence>
<comment type="subcellular location">
    <subcellularLocation>
        <location evidence="2">Chromosome</location>
        <location evidence="2">Centromere</location>
        <location evidence="2">Kinetochore</location>
    </subcellularLocation>
    <subcellularLocation>
        <location evidence="1">Nucleus</location>
    </subcellularLocation>
</comment>
<accession>A0A0B1P548</accession>
<dbReference type="GO" id="GO:0043515">
    <property type="term" value="F:kinetochore binding"/>
    <property type="evidence" value="ECO:0007669"/>
    <property type="project" value="TreeGrafter"/>
</dbReference>
<evidence type="ECO:0000256" key="3">
    <source>
        <dbReference type="ARBA" id="ARBA00022454"/>
    </source>
</evidence>
<dbReference type="GO" id="GO:0007059">
    <property type="term" value="P:chromosome segregation"/>
    <property type="evidence" value="ECO:0007669"/>
    <property type="project" value="TreeGrafter"/>
</dbReference>
<evidence type="ECO:0000313" key="11">
    <source>
        <dbReference type="Proteomes" id="UP000030854"/>
    </source>
</evidence>
<dbReference type="GO" id="GO:0000776">
    <property type="term" value="C:kinetochore"/>
    <property type="evidence" value="ECO:0007669"/>
    <property type="project" value="UniProtKB-KW"/>
</dbReference>
<dbReference type="PANTHER" id="PTHR48122">
    <property type="entry name" value="CENTROMERE PROTEIN H"/>
    <property type="match status" value="1"/>
</dbReference>
<name>A0A0B1P548_UNCNE</name>
<keyword evidence="6" id="KW-0137">Centromere</keyword>
<keyword evidence="5" id="KW-0539">Nucleus</keyword>
<dbReference type="InterPro" id="IPR008426">
    <property type="entry name" value="CENP-H_C"/>
</dbReference>
<dbReference type="InterPro" id="IPR040034">
    <property type="entry name" value="CENP-H"/>
</dbReference>
<evidence type="ECO:0000256" key="7">
    <source>
        <dbReference type="ARBA" id="ARBA00025735"/>
    </source>
</evidence>
<keyword evidence="3" id="KW-0158">Chromosome</keyword>
<dbReference type="GO" id="GO:0005634">
    <property type="term" value="C:nucleus"/>
    <property type="evidence" value="ECO:0007669"/>
    <property type="project" value="UniProtKB-SubCell"/>
</dbReference>
<keyword evidence="11" id="KW-1185">Reference proteome</keyword>
<evidence type="ECO:0000259" key="9">
    <source>
        <dbReference type="Pfam" id="PF05837"/>
    </source>
</evidence>
<dbReference type="GO" id="GO:0051382">
    <property type="term" value="P:kinetochore assembly"/>
    <property type="evidence" value="ECO:0007669"/>
    <property type="project" value="InterPro"/>
</dbReference>
<evidence type="ECO:0000256" key="2">
    <source>
        <dbReference type="ARBA" id="ARBA00004629"/>
    </source>
</evidence>
<dbReference type="STRING" id="52586.A0A0B1P548"/>
<dbReference type="GO" id="GO:0007052">
    <property type="term" value="P:mitotic spindle organization"/>
    <property type="evidence" value="ECO:0007669"/>
    <property type="project" value="TreeGrafter"/>
</dbReference>
<organism evidence="10 11">
    <name type="scientific">Uncinula necator</name>
    <name type="common">Grape powdery mildew</name>
    <dbReference type="NCBI Taxonomy" id="52586"/>
    <lineage>
        <taxon>Eukaryota</taxon>
        <taxon>Fungi</taxon>
        <taxon>Dikarya</taxon>
        <taxon>Ascomycota</taxon>
        <taxon>Pezizomycotina</taxon>
        <taxon>Leotiomycetes</taxon>
        <taxon>Erysiphales</taxon>
        <taxon>Erysiphaceae</taxon>
        <taxon>Erysiphe</taxon>
    </lineage>
</organism>
<keyword evidence="4" id="KW-0995">Kinetochore</keyword>